<dbReference type="CDD" id="cd02022">
    <property type="entry name" value="DPCK"/>
    <property type="match status" value="1"/>
</dbReference>
<dbReference type="GO" id="GO:0005524">
    <property type="term" value="F:ATP binding"/>
    <property type="evidence" value="ECO:0007669"/>
    <property type="project" value="UniProtKB-KW"/>
</dbReference>
<dbReference type="AlphaFoldDB" id="A0A644ZXN0"/>
<dbReference type="HAMAP" id="MF_00376">
    <property type="entry name" value="Dephospho_CoA_kinase"/>
    <property type="match status" value="1"/>
</dbReference>
<reference evidence="3" key="1">
    <citation type="submission" date="2019-08" db="EMBL/GenBank/DDBJ databases">
        <authorList>
            <person name="Kucharzyk K."/>
            <person name="Murdoch R.W."/>
            <person name="Higgins S."/>
            <person name="Loffler F."/>
        </authorList>
    </citation>
    <scope>NUCLEOTIDE SEQUENCE</scope>
</reference>
<dbReference type="InterPro" id="IPR027417">
    <property type="entry name" value="P-loop_NTPase"/>
</dbReference>
<dbReference type="PANTHER" id="PTHR10695">
    <property type="entry name" value="DEPHOSPHO-COA KINASE-RELATED"/>
    <property type="match status" value="1"/>
</dbReference>
<dbReference type="GO" id="GO:0004140">
    <property type="term" value="F:dephospho-CoA kinase activity"/>
    <property type="evidence" value="ECO:0007669"/>
    <property type="project" value="UniProtKB-EC"/>
</dbReference>
<dbReference type="EC" id="2.7.1.24" evidence="3"/>
<keyword evidence="3" id="KW-0808">Transferase</keyword>
<accession>A0A644ZXN0</accession>
<name>A0A644ZXN0_9ZZZZ</name>
<dbReference type="InterPro" id="IPR001977">
    <property type="entry name" value="Depp_CoAkinase"/>
</dbReference>
<dbReference type="PANTHER" id="PTHR10695:SF46">
    <property type="entry name" value="BIFUNCTIONAL COENZYME A SYNTHASE-RELATED"/>
    <property type="match status" value="1"/>
</dbReference>
<dbReference type="SUPFAM" id="SSF52540">
    <property type="entry name" value="P-loop containing nucleoside triphosphate hydrolases"/>
    <property type="match status" value="1"/>
</dbReference>
<keyword evidence="3" id="KW-0418">Kinase</keyword>
<dbReference type="NCBIfam" id="TIGR00152">
    <property type="entry name" value="dephospho-CoA kinase"/>
    <property type="match status" value="1"/>
</dbReference>
<evidence type="ECO:0000256" key="1">
    <source>
        <dbReference type="ARBA" id="ARBA00022741"/>
    </source>
</evidence>
<protein>
    <submittedName>
        <fullName evidence="3">Dephospho-CoA kinase</fullName>
        <ecNumber evidence="3">2.7.1.24</ecNumber>
    </submittedName>
</protein>
<dbReference type="Pfam" id="PF01121">
    <property type="entry name" value="CoaE"/>
    <property type="match status" value="1"/>
</dbReference>
<dbReference type="PROSITE" id="PS51219">
    <property type="entry name" value="DPCK"/>
    <property type="match status" value="1"/>
</dbReference>
<dbReference type="GO" id="GO:0015937">
    <property type="term" value="P:coenzyme A biosynthetic process"/>
    <property type="evidence" value="ECO:0007669"/>
    <property type="project" value="InterPro"/>
</dbReference>
<proteinExistence type="inferred from homology"/>
<comment type="caution">
    <text evidence="3">The sequence shown here is derived from an EMBL/GenBank/DDBJ whole genome shotgun (WGS) entry which is preliminary data.</text>
</comment>
<evidence type="ECO:0000256" key="2">
    <source>
        <dbReference type="ARBA" id="ARBA00022840"/>
    </source>
</evidence>
<keyword evidence="1" id="KW-0547">Nucleotide-binding</keyword>
<gene>
    <name evidence="3" type="primary">coaE_29</name>
    <name evidence="3" type="ORF">SDC9_92410</name>
</gene>
<dbReference type="EMBL" id="VSSQ01010990">
    <property type="protein sequence ID" value="MPM45719.1"/>
    <property type="molecule type" value="Genomic_DNA"/>
</dbReference>
<dbReference type="Gene3D" id="3.40.50.300">
    <property type="entry name" value="P-loop containing nucleotide triphosphate hydrolases"/>
    <property type="match status" value="1"/>
</dbReference>
<sequence length="195" mass="21991">MIKLGVTGGIGSGKSVVCDVLRLHNIPVYDADLEAKNLNDTSPVIRKKLTESFGQDLYRNNRLDREKLAHLIFNNEENLRTANSIIHPELAKHFMEWAKQREQHPVVALDAAVLFEAGFQSVLDKTIIVLAPLEVRIERAVKRGNLTKEQITARANSQMSDKEKAELADFIIQNDGQHSLLEQVDKILQIISNPY</sequence>
<organism evidence="3">
    <name type="scientific">bioreactor metagenome</name>
    <dbReference type="NCBI Taxonomy" id="1076179"/>
    <lineage>
        <taxon>unclassified sequences</taxon>
        <taxon>metagenomes</taxon>
        <taxon>ecological metagenomes</taxon>
    </lineage>
</organism>
<keyword evidence="2" id="KW-0067">ATP-binding</keyword>
<evidence type="ECO:0000313" key="3">
    <source>
        <dbReference type="EMBL" id="MPM45719.1"/>
    </source>
</evidence>